<dbReference type="EMBL" id="CP021920">
    <property type="protein sequence ID" value="ASB88897.1"/>
    <property type="molecule type" value="Genomic_DNA"/>
</dbReference>
<dbReference type="GeneID" id="92853664"/>
<name>A0ABM6LHW4_9BACI</name>
<proteinExistence type="predicted"/>
<keyword evidence="2" id="KW-1185">Reference proteome</keyword>
<protein>
    <recommendedName>
        <fullName evidence="3">Spore coat protein C</fullName>
    </recommendedName>
</protein>
<sequence>MSYYEYDKKHEDYFWFKCKKVYFDHCKKHDDHKKYYEYDHDKKFDYDYDKKHDYDKYYFKCFDPCKKHY</sequence>
<evidence type="ECO:0000313" key="1">
    <source>
        <dbReference type="EMBL" id="ASB88897.1"/>
    </source>
</evidence>
<dbReference type="RefSeq" id="WP_006636222.1">
    <property type="nucleotide sequence ID" value="NZ_BORD01000012.1"/>
</dbReference>
<organism evidence="1 2">
    <name type="scientific">Bacillus sonorensis</name>
    <dbReference type="NCBI Taxonomy" id="119858"/>
    <lineage>
        <taxon>Bacteria</taxon>
        <taxon>Bacillati</taxon>
        <taxon>Bacillota</taxon>
        <taxon>Bacilli</taxon>
        <taxon>Bacillales</taxon>
        <taxon>Bacillaceae</taxon>
        <taxon>Bacillus</taxon>
    </lineage>
</organism>
<gene>
    <name evidence="1" type="ORF">S101395_02389</name>
</gene>
<evidence type="ECO:0000313" key="2">
    <source>
        <dbReference type="Proteomes" id="UP000196877"/>
    </source>
</evidence>
<evidence type="ECO:0008006" key="3">
    <source>
        <dbReference type="Google" id="ProtNLM"/>
    </source>
</evidence>
<accession>A0ABM6LHW4</accession>
<reference evidence="1 2" key="1">
    <citation type="submission" date="2017-06" db="EMBL/GenBank/DDBJ databases">
        <title>Genome sequence of Bacillus sonorensis strain SRCM101395.</title>
        <authorList>
            <person name="Cho S.H."/>
        </authorList>
    </citation>
    <scope>NUCLEOTIDE SEQUENCE [LARGE SCALE GENOMIC DNA]</scope>
    <source>
        <strain evidence="1 2">SRCM101395</strain>
    </source>
</reference>
<dbReference type="Proteomes" id="UP000196877">
    <property type="component" value="Chromosome"/>
</dbReference>